<gene>
    <name evidence="2" type="ORF">BBOV_III011360</name>
</gene>
<comment type="caution">
    <text evidence="2">The sequence shown here is derived from an EMBL/GenBank/DDBJ whole genome shotgun (WGS) entry which is preliminary data.</text>
</comment>
<protein>
    <submittedName>
        <fullName evidence="2">Uncharacterized protein</fullName>
    </submittedName>
</protein>
<dbReference type="VEuPathDB" id="PiroplasmaDB:BBOV_III011360"/>
<evidence type="ECO:0000313" key="2">
    <source>
        <dbReference type="EMBL" id="EDO08688.1"/>
    </source>
</evidence>
<name>A7AQ54_BABBO</name>
<dbReference type="GeneID" id="5480516"/>
<feature type="signal peptide" evidence="1">
    <location>
        <begin position="1"/>
        <end position="26"/>
    </location>
</feature>
<feature type="chain" id="PRO_5002706154" evidence="1">
    <location>
        <begin position="27"/>
        <end position="425"/>
    </location>
</feature>
<evidence type="ECO:0000313" key="3">
    <source>
        <dbReference type="Proteomes" id="UP000002173"/>
    </source>
</evidence>
<reference evidence="2 3" key="1">
    <citation type="journal article" date="2007" name="PLoS Pathog.">
        <title>Genome sequence of Babesia bovis and comparative analysis of apicomplexan hemoprotozoa.</title>
        <authorList>
            <person name="Brayton K.A."/>
            <person name="Lau A.O.T."/>
            <person name="Herndon D.R."/>
            <person name="Hannick L."/>
            <person name="Kappmeyer L.S."/>
            <person name="Berens S.J."/>
            <person name="Bidwell S.L."/>
            <person name="Brown W.C."/>
            <person name="Crabtree J."/>
            <person name="Fadrosh D."/>
            <person name="Feldblum T."/>
            <person name="Forberger H.A."/>
            <person name="Haas B.J."/>
            <person name="Howell J.M."/>
            <person name="Khouri H."/>
            <person name="Koo H."/>
            <person name="Mann D.J."/>
            <person name="Norimine J."/>
            <person name="Paulsen I.T."/>
            <person name="Radune D."/>
            <person name="Ren Q."/>
            <person name="Smith R.K. Jr."/>
            <person name="Suarez C.E."/>
            <person name="White O."/>
            <person name="Wortman J.R."/>
            <person name="Knowles D.P. Jr."/>
            <person name="McElwain T.F."/>
            <person name="Nene V.M."/>
        </authorList>
    </citation>
    <scope>NUCLEOTIDE SEQUENCE [LARGE SCALE GENOMIC DNA]</scope>
    <source>
        <strain evidence="2">T2Bo</strain>
    </source>
</reference>
<keyword evidence="1" id="KW-0732">Signal</keyword>
<sequence>MEICHMFGIRTILCLTCWLFITFSQCLPFDIDKSEFTRDVQVIHGHINYGGTYRLLQTTTRVASAVVFGALKISRPFMHGTATSHVFIEEWKRDDTWLIGVTYYGNSIFGRVQRTYVVKYMRTTYRISRSMKNNFLRGPVMIRMDMSSGCVHPVIDSKIVFNGGKPTIWYYVANKIPHHNNSSFSKLWSNDNDFLISPIVNIDAASRVTGYGPSSLIGHISGFSQFDDGHTIQITLGRTGDRIYTLHIPRNHERIFTPMCIVKDLTIIGTNQRIPAGSRPIKIVIDISKKEGPSGDVVILSNIRRGEWNYSQHAILPLRNMEEIDVSVKHVGRGCDIYDVKDDEIVTHVEIFKEEFDILVYVVVNTKMLENPSIERQYVFKYNNSLSSPAYSLLDDVQGKEALRKLCRIFTLLPDDLSDLHVPSE</sequence>
<evidence type="ECO:0000256" key="1">
    <source>
        <dbReference type="SAM" id="SignalP"/>
    </source>
</evidence>
<dbReference type="InParanoid" id="A7AQ54"/>
<organism evidence="2 3">
    <name type="scientific">Babesia bovis</name>
    <dbReference type="NCBI Taxonomy" id="5865"/>
    <lineage>
        <taxon>Eukaryota</taxon>
        <taxon>Sar</taxon>
        <taxon>Alveolata</taxon>
        <taxon>Apicomplexa</taxon>
        <taxon>Aconoidasida</taxon>
        <taxon>Piroplasmida</taxon>
        <taxon>Babesiidae</taxon>
        <taxon>Babesia</taxon>
    </lineage>
</organism>
<accession>A7AQ54</accession>
<reference evidence="3" key="2">
    <citation type="journal article" date="2020" name="Data Brief">
        <title>Transcriptome dataset of Babesia bovis life stages within vertebrate and invertebrate hosts.</title>
        <authorList>
            <person name="Ueti M.W."/>
            <person name="Johnson W.C."/>
            <person name="Kappmeyer L.S."/>
            <person name="Herndon D.R."/>
            <person name="Mousel M.R."/>
            <person name="Reif K.E."/>
            <person name="Taus N.S."/>
            <person name="Ifeonu O.O."/>
            <person name="Silva J.C."/>
            <person name="Suarez C.E."/>
            <person name="Brayton K.A."/>
        </authorList>
    </citation>
    <scope>NUCLEOTIDE SEQUENCE [LARGE SCALE GENOMIC DNA]</scope>
</reference>
<dbReference type="KEGG" id="bbo:BBOV_III011360"/>
<keyword evidence="3" id="KW-1185">Reference proteome</keyword>
<dbReference type="RefSeq" id="XP_001612256.1">
    <property type="nucleotide sequence ID" value="XM_001612206.1"/>
</dbReference>
<reference evidence="3" key="3">
    <citation type="journal article" date="2021" name="Int. J. Parasitol.">
        <title>Comparative analysis of gene expression between Babesia bovis blood stages and kinetes allowed by improved genome annotation.</title>
        <authorList>
            <person name="Ueti M.W."/>
            <person name="Johnson W.C."/>
            <person name="Kappmeyer L.S."/>
            <person name="Herndon D.R."/>
            <person name="Mousel M.R."/>
            <person name="Reif K.E."/>
            <person name="Taus N.S."/>
            <person name="Ifeonu O.O."/>
            <person name="Silva J.C."/>
            <person name="Suarez C.E."/>
            <person name="Brayton K.A."/>
        </authorList>
    </citation>
    <scope>NUCLEOTIDE SEQUENCE [LARGE SCALE GENOMIC DNA]</scope>
</reference>
<proteinExistence type="predicted"/>
<dbReference type="EMBL" id="AAXT01000001">
    <property type="protein sequence ID" value="EDO08688.1"/>
    <property type="molecule type" value="Genomic_DNA"/>
</dbReference>
<dbReference type="Proteomes" id="UP000002173">
    <property type="component" value="Unassembled WGS sequence"/>
</dbReference>
<dbReference type="AlphaFoldDB" id="A7AQ54"/>